<sequence length="78" mass="8839">MTIEYKFAQEKDIYWSFILISVNKDTCTIGGVLFLNPNLTGGYLKSNISLLFSVISHLQAWLLQSFQGHNLFSIPSLI</sequence>
<keyword evidence="2" id="KW-1185">Reference proteome</keyword>
<evidence type="ECO:0000313" key="2">
    <source>
        <dbReference type="Proteomes" id="UP000199296"/>
    </source>
</evidence>
<evidence type="ECO:0000313" key="1">
    <source>
        <dbReference type="EMBL" id="SDG95460.1"/>
    </source>
</evidence>
<name>A0A1G7YHW1_9FLAO</name>
<organism evidence="1 2">
    <name type="scientific">Psychroflexus sediminis</name>
    <dbReference type="NCBI Taxonomy" id="470826"/>
    <lineage>
        <taxon>Bacteria</taxon>
        <taxon>Pseudomonadati</taxon>
        <taxon>Bacteroidota</taxon>
        <taxon>Flavobacteriia</taxon>
        <taxon>Flavobacteriales</taxon>
        <taxon>Flavobacteriaceae</taxon>
        <taxon>Psychroflexus</taxon>
    </lineage>
</organism>
<accession>A0A1G7YHW1</accession>
<proteinExistence type="predicted"/>
<protein>
    <submittedName>
        <fullName evidence="1">Uncharacterized protein</fullName>
    </submittedName>
</protein>
<gene>
    <name evidence="1" type="ORF">SAMN04488027_11242</name>
</gene>
<dbReference type="AlphaFoldDB" id="A0A1G7YHW1"/>
<dbReference type="Proteomes" id="UP000199296">
    <property type="component" value="Unassembled WGS sequence"/>
</dbReference>
<dbReference type="EMBL" id="FNCW01000012">
    <property type="protein sequence ID" value="SDG95460.1"/>
    <property type="molecule type" value="Genomic_DNA"/>
</dbReference>
<reference evidence="1 2" key="1">
    <citation type="submission" date="2016-10" db="EMBL/GenBank/DDBJ databases">
        <authorList>
            <person name="de Groot N.N."/>
        </authorList>
    </citation>
    <scope>NUCLEOTIDE SEQUENCE [LARGE SCALE GENOMIC DNA]</scope>
    <source>
        <strain evidence="1 2">DSM 19803</strain>
    </source>
</reference>